<feature type="chain" id="PRO_5015928415" description="Beta-glucuronidase C-terminal domain-containing protein" evidence="2">
    <location>
        <begin position="23"/>
        <end position="561"/>
    </location>
</feature>
<dbReference type="PANTHER" id="PTHR36183">
    <property type="entry name" value="BETA-GLUCURONIDASE"/>
    <property type="match status" value="1"/>
</dbReference>
<comment type="caution">
    <text evidence="3">The sequence shown here is derived from an EMBL/GenBank/DDBJ whole genome shotgun (WGS) entry which is preliminary data.</text>
</comment>
<keyword evidence="4" id="KW-1185">Reference proteome</keyword>
<dbReference type="EMBL" id="BDRX01000013">
    <property type="protein sequence ID" value="GBF89859.1"/>
    <property type="molecule type" value="Genomic_DNA"/>
</dbReference>
<dbReference type="OrthoDB" id="2796951at2759"/>
<proteinExistence type="predicted"/>
<feature type="region of interest" description="Disordered" evidence="1">
    <location>
        <begin position="30"/>
        <end position="53"/>
    </location>
</feature>
<protein>
    <recommendedName>
        <fullName evidence="5">Beta-glucuronidase C-terminal domain-containing protein</fullName>
    </recommendedName>
</protein>
<evidence type="ECO:0000313" key="4">
    <source>
        <dbReference type="Proteomes" id="UP000247498"/>
    </source>
</evidence>
<dbReference type="SUPFAM" id="SSF51445">
    <property type="entry name" value="(Trans)glycosidases"/>
    <property type="match status" value="1"/>
</dbReference>
<dbReference type="STRING" id="307507.A0A2V0NRB8"/>
<feature type="signal peptide" evidence="2">
    <location>
        <begin position="1"/>
        <end position="22"/>
    </location>
</feature>
<evidence type="ECO:0000256" key="1">
    <source>
        <dbReference type="SAM" id="MobiDB-lite"/>
    </source>
</evidence>
<evidence type="ECO:0008006" key="5">
    <source>
        <dbReference type="Google" id="ProtNLM"/>
    </source>
</evidence>
<name>A0A2V0NRB8_9CHLO</name>
<accession>A0A2V0NRB8</accession>
<keyword evidence="2" id="KW-0732">Signal</keyword>
<dbReference type="InParanoid" id="A0A2V0NRB8"/>
<dbReference type="Gene3D" id="2.60.40.1180">
    <property type="entry name" value="Golgi alpha-mannosidase II"/>
    <property type="match status" value="1"/>
</dbReference>
<gene>
    <name evidence="3" type="ORF">Rsub_02563</name>
</gene>
<feature type="region of interest" description="Disordered" evidence="1">
    <location>
        <begin position="87"/>
        <end position="106"/>
    </location>
</feature>
<dbReference type="InterPro" id="IPR052974">
    <property type="entry name" value="GH79_Enzymes"/>
</dbReference>
<dbReference type="Gene3D" id="3.20.20.80">
    <property type="entry name" value="Glycosidases"/>
    <property type="match status" value="1"/>
</dbReference>
<sequence>MRGWAVLLLGLLAVERPPIAAAQAGPIAAAPQPAEPALQQPLAPPPQAENPAGGRRLIDEAHLLLSAALLPPDLLNLTATGAVPTAGNGNASRAAPPPPSPLPAANQASVWLDMDGWAKIVPPSFLGISHEWNDVDELVEPEAWQLLKDLQAYGTGPLVLRIGGGSTDLLKTIPDWRVWDTLRRLHNESGMVFILGINFEAGDWSLTNGQLQAIRRELPQAAVLAVELGNEPNFYPNKYGKPAAEYLACCFVNDWNAMAVPLSCPSGRMSCADGQLAGPAWGHVYMAPETLDWFLKVNHRWISMVTIHWYRDRAENYNTAETLLDENEMRADAGSLRRLVETAGKWSKALRVAEMNSISNSGLRGVSDTLSGALWSLDAALEVAASGSTGVNFHWGSGSNVYSAVIRRTKDGKPPIVKPPFYAYALLQMALTPGSRLLLGATPTPGNPARPPSLKVWPLFHPETNTLRVVLINKHASEPAVLFLSANRGHFGPATLLRLTAPGGLSATRNITLGGVAYSPEGISTAGTPRGELLEKALDANGNSAYEVYMPPASAALMIVR</sequence>
<dbReference type="AlphaFoldDB" id="A0A2V0NRB8"/>
<dbReference type="Proteomes" id="UP000247498">
    <property type="component" value="Unassembled WGS sequence"/>
</dbReference>
<dbReference type="InterPro" id="IPR017853">
    <property type="entry name" value="GH"/>
</dbReference>
<reference evidence="3 4" key="1">
    <citation type="journal article" date="2018" name="Sci. Rep.">
        <title>Raphidocelis subcapitata (=Pseudokirchneriella subcapitata) provides an insight into genome evolution and environmental adaptations in the Sphaeropleales.</title>
        <authorList>
            <person name="Suzuki S."/>
            <person name="Yamaguchi H."/>
            <person name="Nakajima N."/>
            <person name="Kawachi M."/>
        </authorList>
    </citation>
    <scope>NUCLEOTIDE SEQUENCE [LARGE SCALE GENOMIC DNA]</scope>
    <source>
        <strain evidence="3 4">NIES-35</strain>
    </source>
</reference>
<feature type="compositionally biased region" description="Low complexity" evidence="1">
    <location>
        <begin position="30"/>
        <end position="41"/>
    </location>
</feature>
<evidence type="ECO:0000313" key="3">
    <source>
        <dbReference type="EMBL" id="GBF89859.1"/>
    </source>
</evidence>
<dbReference type="PANTHER" id="PTHR36183:SF2">
    <property type="entry name" value="BETA-GLUCURONIDASE C-TERMINAL DOMAIN-CONTAINING PROTEIN"/>
    <property type="match status" value="1"/>
</dbReference>
<dbReference type="InterPro" id="IPR013780">
    <property type="entry name" value="Glyco_hydro_b"/>
</dbReference>
<organism evidence="3 4">
    <name type="scientific">Raphidocelis subcapitata</name>
    <dbReference type="NCBI Taxonomy" id="307507"/>
    <lineage>
        <taxon>Eukaryota</taxon>
        <taxon>Viridiplantae</taxon>
        <taxon>Chlorophyta</taxon>
        <taxon>core chlorophytes</taxon>
        <taxon>Chlorophyceae</taxon>
        <taxon>CS clade</taxon>
        <taxon>Sphaeropleales</taxon>
        <taxon>Selenastraceae</taxon>
        <taxon>Raphidocelis</taxon>
    </lineage>
</organism>
<evidence type="ECO:0000256" key="2">
    <source>
        <dbReference type="SAM" id="SignalP"/>
    </source>
</evidence>